<organism evidence="1 2">
    <name type="scientific">Violaceomyces palustris</name>
    <dbReference type="NCBI Taxonomy" id="1673888"/>
    <lineage>
        <taxon>Eukaryota</taxon>
        <taxon>Fungi</taxon>
        <taxon>Dikarya</taxon>
        <taxon>Basidiomycota</taxon>
        <taxon>Ustilaginomycotina</taxon>
        <taxon>Ustilaginomycetes</taxon>
        <taxon>Violaceomycetales</taxon>
        <taxon>Violaceomycetaceae</taxon>
        <taxon>Violaceomyces</taxon>
    </lineage>
</organism>
<evidence type="ECO:0000313" key="1">
    <source>
        <dbReference type="EMBL" id="PWN52764.1"/>
    </source>
</evidence>
<gene>
    <name evidence="1" type="ORF">IE53DRAFT_404976</name>
</gene>
<keyword evidence="2" id="KW-1185">Reference proteome</keyword>
<accession>A0ACD0P495</accession>
<reference evidence="1 2" key="1">
    <citation type="journal article" date="2018" name="Mol. Biol. Evol.">
        <title>Broad Genomic Sampling Reveals a Smut Pathogenic Ancestry of the Fungal Clade Ustilaginomycotina.</title>
        <authorList>
            <person name="Kijpornyongpan T."/>
            <person name="Mondo S.J."/>
            <person name="Barry K."/>
            <person name="Sandor L."/>
            <person name="Lee J."/>
            <person name="Lipzen A."/>
            <person name="Pangilinan J."/>
            <person name="LaButti K."/>
            <person name="Hainaut M."/>
            <person name="Henrissat B."/>
            <person name="Grigoriev I.V."/>
            <person name="Spatafora J.W."/>
            <person name="Aime M.C."/>
        </authorList>
    </citation>
    <scope>NUCLEOTIDE SEQUENCE [LARGE SCALE GENOMIC DNA]</scope>
    <source>
        <strain evidence="1 2">SA 807</strain>
    </source>
</reference>
<sequence length="526" mass="56991">MEEPCVDIPTKKGLLGQAAQNFGDLFRWRQRVTIIDKDGNETTEWQSPEPLKNPIRLLRQLSATNWLYYIVGLAAWTVDGYDFHSVSLSLTNLSKFYGVSKTDVSTSITLTLLLRSLGAVVFGIAADFYGRKWPMVLNMFIIGALQIGTVYASTYNQFLAVRSLFGIGMGGIWGGAISMALENVPNEARGLLSGILQQGYSLGYVFAAIFNLTLAPRGGPHGFRTLFWIGAGASFFVGIVRACFPESKQFIEAKKAAGRGAGTKAFRAQFATCVRTQWRMIIYCCILMAWFNYYSHSTQDTYPTMLISGFGFSQNDSSKASILMKTGACVGGAVIGYISQSFGRRRTIVLSALMSGLLIPAWILPHSLGGLMAGGFMLQFFVQGAWGVIPVHLNELAPPAFRASFPGIAYQIGNMISSPSAQIVTAISENTTYTNFRGDKAEAFGPVMAVATAIIVVGIITWVGVGVEKKGSHFEAAAAATVVVDGEARQKNDLETGLGSTSDVNESFEDEKKGQNEVKTLDRDAD</sequence>
<dbReference type="EMBL" id="KZ819759">
    <property type="protein sequence ID" value="PWN52764.1"/>
    <property type="molecule type" value="Genomic_DNA"/>
</dbReference>
<evidence type="ECO:0000313" key="2">
    <source>
        <dbReference type="Proteomes" id="UP000245626"/>
    </source>
</evidence>
<dbReference type="Proteomes" id="UP000245626">
    <property type="component" value="Unassembled WGS sequence"/>
</dbReference>
<proteinExistence type="predicted"/>
<protein>
    <submittedName>
        <fullName evidence="1">MFS general substrate transporter</fullName>
    </submittedName>
</protein>
<name>A0ACD0P495_9BASI</name>